<organism evidence="2 3">
    <name type="scientific">Paenibacillus arenosi</name>
    <dbReference type="NCBI Taxonomy" id="2774142"/>
    <lineage>
        <taxon>Bacteria</taxon>
        <taxon>Bacillati</taxon>
        <taxon>Bacillota</taxon>
        <taxon>Bacilli</taxon>
        <taxon>Bacillales</taxon>
        <taxon>Paenibacillaceae</taxon>
        <taxon>Paenibacillus</taxon>
    </lineage>
</organism>
<proteinExistence type="predicted"/>
<gene>
    <name evidence="2" type="ORF">IFO66_18740</name>
</gene>
<comment type="caution">
    <text evidence="2">The sequence shown here is derived from an EMBL/GenBank/DDBJ whole genome shotgun (WGS) entry which is preliminary data.</text>
</comment>
<dbReference type="RefSeq" id="WP_192026637.1">
    <property type="nucleotide sequence ID" value="NZ_JACYTN010000021.1"/>
</dbReference>
<dbReference type="Proteomes" id="UP000634529">
    <property type="component" value="Unassembled WGS sequence"/>
</dbReference>
<sequence>MKKRSFVQEGTYYHQQEYHPHPDDVLAGGGEESTGISINLAHDAYSPPPILEVGYRCRARS</sequence>
<dbReference type="EMBL" id="JACYTN010000021">
    <property type="protein sequence ID" value="MBD8500335.1"/>
    <property type="molecule type" value="Genomic_DNA"/>
</dbReference>
<keyword evidence="3" id="KW-1185">Reference proteome</keyword>
<accession>A0ABR9B1T8</accession>
<reference evidence="2 3" key="1">
    <citation type="submission" date="2020-09" db="EMBL/GenBank/DDBJ databases">
        <title>Paenibacillus sp. CAU 1523 isolated from sand of Haeundae Beach.</title>
        <authorList>
            <person name="Kim W."/>
        </authorList>
    </citation>
    <scope>NUCLEOTIDE SEQUENCE [LARGE SCALE GENOMIC DNA]</scope>
    <source>
        <strain evidence="2 3">CAU 1523</strain>
    </source>
</reference>
<name>A0ABR9B1T8_9BACL</name>
<feature type="region of interest" description="Disordered" evidence="1">
    <location>
        <begin position="1"/>
        <end position="32"/>
    </location>
</feature>
<protein>
    <submittedName>
        <fullName evidence="2">Uncharacterized protein</fullName>
    </submittedName>
</protein>
<evidence type="ECO:0000313" key="2">
    <source>
        <dbReference type="EMBL" id="MBD8500335.1"/>
    </source>
</evidence>
<evidence type="ECO:0000256" key="1">
    <source>
        <dbReference type="SAM" id="MobiDB-lite"/>
    </source>
</evidence>
<evidence type="ECO:0000313" key="3">
    <source>
        <dbReference type="Proteomes" id="UP000634529"/>
    </source>
</evidence>